<feature type="compositionally biased region" description="Polar residues" evidence="5">
    <location>
        <begin position="258"/>
        <end position="271"/>
    </location>
</feature>
<dbReference type="InterPro" id="IPR001841">
    <property type="entry name" value="Znf_RING"/>
</dbReference>
<reference evidence="8" key="2">
    <citation type="submission" date="2025-08" db="UniProtKB">
        <authorList>
            <consortium name="Ensembl"/>
        </authorList>
    </citation>
    <scope>IDENTIFICATION</scope>
</reference>
<feature type="region of interest" description="Disordered" evidence="5">
    <location>
        <begin position="88"/>
        <end position="139"/>
    </location>
</feature>
<dbReference type="CTD" id="22888"/>
<dbReference type="InterPro" id="IPR003613">
    <property type="entry name" value="Ubox_domain"/>
</dbReference>
<protein>
    <recommendedName>
        <fullName evidence="10">RING finger protein 37</fullName>
    </recommendedName>
</protein>
<keyword evidence="3" id="KW-0862">Zinc</keyword>
<gene>
    <name evidence="8" type="primary">ubox5</name>
</gene>
<dbReference type="Ensembl" id="ENSGWIT00000017983.1">
    <property type="protein sequence ID" value="ENSGWIP00000016276.1"/>
    <property type="gene ID" value="ENSGWIG00000009141.1"/>
</dbReference>
<keyword evidence="2 4" id="KW-0863">Zinc-finger</keyword>
<dbReference type="GO" id="GO:0005634">
    <property type="term" value="C:nucleus"/>
    <property type="evidence" value="ECO:0007669"/>
    <property type="project" value="TreeGrafter"/>
</dbReference>
<evidence type="ECO:0000256" key="4">
    <source>
        <dbReference type="PROSITE-ProRule" id="PRU00175"/>
    </source>
</evidence>
<feature type="domain" description="U-box" evidence="7">
    <location>
        <begin position="273"/>
        <end position="353"/>
    </location>
</feature>
<dbReference type="Gene3D" id="3.30.40.10">
    <property type="entry name" value="Zinc/RING finger domain, C3HC4 (zinc finger)"/>
    <property type="match status" value="2"/>
</dbReference>
<accession>A0A8C5E593</accession>
<dbReference type="GO" id="GO:0034450">
    <property type="term" value="F:ubiquitin-ubiquitin ligase activity"/>
    <property type="evidence" value="ECO:0007669"/>
    <property type="project" value="TreeGrafter"/>
</dbReference>
<dbReference type="GeneID" id="114469869"/>
<evidence type="ECO:0000259" key="6">
    <source>
        <dbReference type="PROSITE" id="PS50089"/>
    </source>
</evidence>
<evidence type="ECO:0000256" key="2">
    <source>
        <dbReference type="ARBA" id="ARBA00022771"/>
    </source>
</evidence>
<dbReference type="FunFam" id="3.30.40.10:FF:000163">
    <property type="entry name" value="Putative ring finger protein 37"/>
    <property type="match status" value="1"/>
</dbReference>
<feature type="region of interest" description="Disordered" evidence="5">
    <location>
        <begin position="244"/>
        <end position="275"/>
    </location>
</feature>
<reference evidence="8" key="3">
    <citation type="submission" date="2025-09" db="UniProtKB">
        <authorList>
            <consortium name="Ensembl"/>
        </authorList>
    </citation>
    <scope>IDENTIFICATION</scope>
</reference>
<feature type="compositionally biased region" description="Polar residues" evidence="5">
    <location>
        <begin position="88"/>
        <end position="107"/>
    </location>
</feature>
<dbReference type="InterPro" id="IPR013083">
    <property type="entry name" value="Znf_RING/FYVE/PHD"/>
</dbReference>
<dbReference type="CDD" id="cd16660">
    <property type="entry name" value="RING-Ubox_RNF37"/>
    <property type="match status" value="1"/>
</dbReference>
<dbReference type="PROSITE" id="PS50089">
    <property type="entry name" value="ZF_RING_2"/>
    <property type="match status" value="1"/>
</dbReference>
<name>A0A8C5E593_GOUWI</name>
<dbReference type="Pfam" id="PF04564">
    <property type="entry name" value="U-box"/>
    <property type="match status" value="1"/>
</dbReference>
<dbReference type="GO" id="GO:0000209">
    <property type="term" value="P:protein polyubiquitination"/>
    <property type="evidence" value="ECO:0007669"/>
    <property type="project" value="TreeGrafter"/>
</dbReference>
<dbReference type="InterPro" id="IPR039847">
    <property type="entry name" value="Ubox5"/>
</dbReference>
<feature type="region of interest" description="Disordered" evidence="5">
    <location>
        <begin position="483"/>
        <end position="509"/>
    </location>
</feature>
<feature type="compositionally biased region" description="Polar residues" evidence="5">
    <location>
        <begin position="497"/>
        <end position="509"/>
    </location>
</feature>
<dbReference type="GO" id="GO:0008270">
    <property type="term" value="F:zinc ion binding"/>
    <property type="evidence" value="ECO:0007669"/>
    <property type="project" value="UniProtKB-KW"/>
</dbReference>
<evidence type="ECO:0000259" key="7">
    <source>
        <dbReference type="PROSITE" id="PS51698"/>
    </source>
</evidence>
<dbReference type="PANTHER" id="PTHR13492">
    <property type="entry name" value="RING FINGER PROTEIN 37"/>
    <property type="match status" value="1"/>
</dbReference>
<keyword evidence="9" id="KW-1185">Reference proteome</keyword>
<dbReference type="Proteomes" id="UP000694680">
    <property type="component" value="Chromosome 9"/>
</dbReference>
<dbReference type="PROSITE" id="PS00518">
    <property type="entry name" value="ZF_RING_1"/>
    <property type="match status" value="1"/>
</dbReference>
<dbReference type="GO" id="GO:0031625">
    <property type="term" value="F:ubiquitin protein ligase binding"/>
    <property type="evidence" value="ECO:0007669"/>
    <property type="project" value="TreeGrafter"/>
</dbReference>
<feature type="region of interest" description="Disordered" evidence="5">
    <location>
        <begin position="414"/>
        <end position="441"/>
    </location>
</feature>
<evidence type="ECO:0008006" key="10">
    <source>
        <dbReference type="Google" id="ProtNLM"/>
    </source>
</evidence>
<dbReference type="SUPFAM" id="SSF57850">
    <property type="entry name" value="RING/U-box"/>
    <property type="match status" value="2"/>
</dbReference>
<dbReference type="InterPro" id="IPR045696">
    <property type="entry name" value="Ubox5_N"/>
</dbReference>
<dbReference type="OrthoDB" id="20295at2759"/>
<feature type="region of interest" description="Disordered" evidence="5">
    <location>
        <begin position="167"/>
        <end position="186"/>
    </location>
</feature>
<dbReference type="PROSITE" id="PS51698">
    <property type="entry name" value="U_BOX"/>
    <property type="match status" value="1"/>
</dbReference>
<reference evidence="8" key="1">
    <citation type="submission" date="2020-06" db="EMBL/GenBank/DDBJ databases">
        <authorList>
            <consortium name="Wellcome Sanger Institute Data Sharing"/>
        </authorList>
    </citation>
    <scope>NUCLEOTIDE SEQUENCE [LARGE SCALE GENOMIC DNA]</scope>
</reference>
<dbReference type="SMART" id="SM00504">
    <property type="entry name" value="Ubox"/>
    <property type="match status" value="1"/>
</dbReference>
<evidence type="ECO:0000256" key="1">
    <source>
        <dbReference type="ARBA" id="ARBA00022723"/>
    </source>
</evidence>
<evidence type="ECO:0000256" key="3">
    <source>
        <dbReference type="ARBA" id="ARBA00022833"/>
    </source>
</evidence>
<evidence type="ECO:0000256" key="5">
    <source>
        <dbReference type="SAM" id="MobiDB-lite"/>
    </source>
</evidence>
<organism evidence="8 9">
    <name type="scientific">Gouania willdenowi</name>
    <name type="common">Blunt-snouted clingfish</name>
    <name type="synonym">Lepadogaster willdenowi</name>
    <dbReference type="NCBI Taxonomy" id="441366"/>
    <lineage>
        <taxon>Eukaryota</taxon>
        <taxon>Metazoa</taxon>
        <taxon>Chordata</taxon>
        <taxon>Craniata</taxon>
        <taxon>Vertebrata</taxon>
        <taxon>Euteleostomi</taxon>
        <taxon>Actinopterygii</taxon>
        <taxon>Neopterygii</taxon>
        <taxon>Teleostei</taxon>
        <taxon>Neoteleostei</taxon>
        <taxon>Acanthomorphata</taxon>
        <taxon>Ovalentaria</taxon>
        <taxon>Blenniimorphae</taxon>
        <taxon>Blenniiformes</taxon>
        <taxon>Gobiesocoidei</taxon>
        <taxon>Gobiesocidae</taxon>
        <taxon>Gobiesocinae</taxon>
        <taxon>Gouania</taxon>
    </lineage>
</organism>
<keyword evidence="1" id="KW-0479">Metal-binding</keyword>
<dbReference type="RefSeq" id="XP_028313549.1">
    <property type="nucleotide sequence ID" value="XM_028457748.1"/>
</dbReference>
<evidence type="ECO:0000313" key="8">
    <source>
        <dbReference type="Ensembl" id="ENSGWIP00000016276.1"/>
    </source>
</evidence>
<dbReference type="Pfam" id="PF19318">
    <property type="entry name" value="DUF5918"/>
    <property type="match status" value="1"/>
</dbReference>
<dbReference type="AlphaFoldDB" id="A0A8C5E593"/>
<sequence>MVVNLCLPHFNTTAHCSKVCADGYDVTNLVSSDPALRRRGFKLEYFLRPPVQVTLTFGFQVEVCRVDVELWPWGMDRGQACKRLEISTSSDPVPSSEQGSLAQNSEPINVHVKQKKQENDSRGGRQSLVDSRWSRTDSSTSESDFKLVARCELREATKISFTRSSFRPRAPFLSPPPPVAPDSRQGELWSRGELSLGSVSRLSVTMPFGGSASSLGLKALIVWGQPAPSCPTDQVERVKRLHEANERQQRRPAFFSPSVKQSSHTPHTEASPSVPEEFLDPLTQEVMTLPMLLPSGVSVDNDTLEEYQRREATWGRAPNDPFTSVPFTPSSQPLPNPLLKSRIDHFLLETGMRKRNGTLGRKESEGDLQTSRLLLESQDVAFLRHCTENNRTDPRVSRDSECSSNIQTIDKSVLDRRKKRNLGDISKEETEESTAQSHFTVGAKKPKYDDVFANGGPSHEQRLSASLDEALFSALQGRPSFTSNLTQNRKVSAESEPLNTKQQSHTPEWTSVSAGEKTCSACSCPLSLYSSASSVYRLTCGHLLCRTCVQTEFKQQTSPSVSTSKHILCPRCQRLTPGSRVVRVHH</sequence>
<evidence type="ECO:0000313" key="9">
    <source>
        <dbReference type="Proteomes" id="UP000694680"/>
    </source>
</evidence>
<dbReference type="InterPro" id="IPR039925">
    <property type="entry name" value="RNF37_RING-Ubox"/>
</dbReference>
<feature type="domain" description="RING-type" evidence="6">
    <location>
        <begin position="519"/>
        <end position="573"/>
    </location>
</feature>
<dbReference type="PANTHER" id="PTHR13492:SF2">
    <property type="entry name" value="RING FINGER PROTEIN 37"/>
    <property type="match status" value="1"/>
</dbReference>
<dbReference type="InterPro" id="IPR017907">
    <property type="entry name" value="Znf_RING_CS"/>
</dbReference>
<proteinExistence type="predicted"/>